<gene>
    <name evidence="11" type="ORF">VZ94_06165</name>
</gene>
<keyword evidence="8" id="KW-1133">Transmembrane helix</keyword>
<feature type="region of interest" description="Disordered" evidence="7">
    <location>
        <begin position="634"/>
        <end position="672"/>
    </location>
</feature>
<dbReference type="CDD" id="cd06225">
    <property type="entry name" value="HAMP"/>
    <property type="match status" value="1"/>
</dbReference>
<dbReference type="PROSITE" id="PS50885">
    <property type="entry name" value="HAMP"/>
    <property type="match status" value="1"/>
</dbReference>
<keyword evidence="2" id="KW-0145">Chemotaxis</keyword>
<dbReference type="InterPro" id="IPR051310">
    <property type="entry name" value="MCP_chemotaxis"/>
</dbReference>
<evidence type="ECO:0000256" key="5">
    <source>
        <dbReference type="PROSITE-ProRule" id="PRU00284"/>
    </source>
</evidence>
<evidence type="ECO:0000256" key="3">
    <source>
        <dbReference type="ARBA" id="ARBA00023224"/>
    </source>
</evidence>
<sequence>MNINDLSVKTKILSGAMLLVIITVIFGVVAQRYVSKVADALFGITDNNAKAVELATGVERMAFSTILEEKNFLLYQKEEAHQHLDSNLKQLYEYLDKLTELAKSKNNTRLLDQVASARKDATRYDNEFDKGVAMLKANKQMVALMIEKGVSVVEISEKFMNIQKDSYDNAMAKGADAKTLDEYVQRYVRTVAIRVKANRIIRLEKEEVNYKDRVAWNKMVVMLPELMRLYDDLEKITVEKSLLDLIEQARIATTEYEQAAQNWIKNDDELKVILSHMQEYGQTVMQQAQDAEAAGYQQLEVARNEAEALVRQANIIIICTILVSVIFGLFIAFFLTALITKPIQKGVAFANSLAEGDLTVTLDIYQKDEIGVLATALQSMSLRFKEVVEGVRANASNMVGASQQISATSQALSQSAVEQASSVESTSSSVHQLTASVQQNVENAKVTNTMASTSAKEAAEGGDAVKRTVDAMKQIAGKITLIEDIAYKTNLLSLNAAIEAARAGEHGKGFTVVAAEVRKLAENSRVTAQEIKELATNSVNIAEEAGKLLEHIVPNIQKTADLVEEITAASEEQAQGINQINDAMAQLDHTTQQNASASEELAATSEQMSAQAENLQQSVAFFKVENAYAAVKNSSKDRNSKLAVPNYSATMPKAKKANSSNTDIDLKDFEKF</sequence>
<accession>A0A0F3IKG0</accession>
<dbReference type="InterPro" id="IPR003660">
    <property type="entry name" value="HAMP_dom"/>
</dbReference>
<dbReference type="PANTHER" id="PTHR43531:SF11">
    <property type="entry name" value="METHYL-ACCEPTING CHEMOTAXIS PROTEIN 3"/>
    <property type="match status" value="1"/>
</dbReference>
<feature type="domain" description="HAMP" evidence="10">
    <location>
        <begin position="337"/>
        <end position="389"/>
    </location>
</feature>
<dbReference type="PANTHER" id="PTHR43531">
    <property type="entry name" value="PROTEIN ICFG"/>
    <property type="match status" value="1"/>
</dbReference>
<dbReference type="PROSITE" id="PS50111">
    <property type="entry name" value="CHEMOTAXIS_TRANSDUC_2"/>
    <property type="match status" value="1"/>
</dbReference>
<dbReference type="RefSeq" id="WP_045778570.1">
    <property type="nucleotide sequence ID" value="NZ_LAJX01000053.1"/>
</dbReference>
<reference evidence="12" key="1">
    <citation type="submission" date="2015-03" db="EMBL/GenBank/DDBJ databases">
        <title>Draft genome sequence of a novel methanotroph (Sn10-6) isolated from flooded ricefield rhizosphere in India.</title>
        <authorList>
            <person name="Pandit P.S."/>
            <person name="Pore S.D."/>
            <person name="Arora P."/>
            <person name="Kapse N.G."/>
            <person name="Dhakephalkar P.K."/>
            <person name="Rahalkar M.C."/>
        </authorList>
    </citation>
    <scope>NUCLEOTIDE SEQUENCE [LARGE SCALE GENOMIC DNA]</scope>
    <source>
        <strain evidence="12">Sn10-6</strain>
    </source>
</reference>
<dbReference type="InterPro" id="IPR004089">
    <property type="entry name" value="MCPsignal_dom"/>
</dbReference>
<evidence type="ECO:0000313" key="12">
    <source>
        <dbReference type="Proteomes" id="UP000033684"/>
    </source>
</evidence>
<feature type="coiled-coil region" evidence="6">
    <location>
        <begin position="580"/>
        <end position="618"/>
    </location>
</feature>
<dbReference type="SMART" id="SM00304">
    <property type="entry name" value="HAMP"/>
    <property type="match status" value="1"/>
</dbReference>
<dbReference type="Pfam" id="PF00015">
    <property type="entry name" value="MCPsignal"/>
    <property type="match status" value="1"/>
</dbReference>
<dbReference type="AlphaFoldDB" id="A0A0F3IKG0"/>
<evidence type="ECO:0000256" key="2">
    <source>
        <dbReference type="ARBA" id="ARBA00022500"/>
    </source>
</evidence>
<evidence type="ECO:0000256" key="8">
    <source>
        <dbReference type="SAM" id="Phobius"/>
    </source>
</evidence>
<evidence type="ECO:0000313" key="11">
    <source>
        <dbReference type="EMBL" id="KJV07220.1"/>
    </source>
</evidence>
<dbReference type="SUPFAM" id="SSF58104">
    <property type="entry name" value="Methyl-accepting chemotaxis protein (MCP) signaling domain"/>
    <property type="match status" value="1"/>
</dbReference>
<dbReference type="GO" id="GO:0005886">
    <property type="term" value="C:plasma membrane"/>
    <property type="evidence" value="ECO:0007669"/>
    <property type="project" value="TreeGrafter"/>
</dbReference>
<organism evidence="11 12">
    <name type="scientific">Methylocucumis oryzae</name>
    <dbReference type="NCBI Taxonomy" id="1632867"/>
    <lineage>
        <taxon>Bacteria</taxon>
        <taxon>Pseudomonadati</taxon>
        <taxon>Pseudomonadota</taxon>
        <taxon>Gammaproteobacteria</taxon>
        <taxon>Methylococcales</taxon>
        <taxon>Methylococcaceae</taxon>
        <taxon>Methylocucumis</taxon>
    </lineage>
</organism>
<dbReference type="GO" id="GO:0004888">
    <property type="term" value="F:transmembrane signaling receptor activity"/>
    <property type="evidence" value="ECO:0007669"/>
    <property type="project" value="InterPro"/>
</dbReference>
<evidence type="ECO:0000259" key="9">
    <source>
        <dbReference type="PROSITE" id="PS50111"/>
    </source>
</evidence>
<dbReference type="PRINTS" id="PR00260">
    <property type="entry name" value="CHEMTRNSDUCR"/>
</dbReference>
<reference evidence="11 12" key="2">
    <citation type="journal article" date="2016" name="Microb. Ecol.">
        <title>Genome Characteristics of a Novel Type I Methanotroph (Sn10-6) Isolated from a Flooded Indian Rice Field.</title>
        <authorList>
            <person name="Rahalkar M.C."/>
            <person name="Pandit P.S."/>
            <person name="Dhakephalkar P.K."/>
            <person name="Pore S."/>
            <person name="Arora P."/>
            <person name="Kapse N."/>
        </authorList>
    </citation>
    <scope>NUCLEOTIDE SEQUENCE [LARGE SCALE GENOMIC DNA]</scope>
    <source>
        <strain evidence="11 12">Sn10-6</strain>
    </source>
</reference>
<dbReference type="Pfam" id="PF00672">
    <property type="entry name" value="HAMP"/>
    <property type="match status" value="1"/>
</dbReference>
<keyword evidence="12" id="KW-1185">Reference proteome</keyword>
<dbReference type="Gene3D" id="1.10.287.950">
    <property type="entry name" value="Methyl-accepting chemotaxis protein"/>
    <property type="match status" value="1"/>
</dbReference>
<evidence type="ECO:0000256" key="4">
    <source>
        <dbReference type="ARBA" id="ARBA00029447"/>
    </source>
</evidence>
<feature type="domain" description="Methyl-accepting transducer" evidence="9">
    <location>
        <begin position="394"/>
        <end position="609"/>
    </location>
</feature>
<keyword evidence="8" id="KW-0472">Membrane</keyword>
<dbReference type="SMART" id="SM00283">
    <property type="entry name" value="MA"/>
    <property type="match status" value="1"/>
</dbReference>
<feature type="transmembrane region" description="Helical" evidence="8">
    <location>
        <begin position="12"/>
        <end position="30"/>
    </location>
</feature>
<dbReference type="InterPro" id="IPR004090">
    <property type="entry name" value="Chemotax_Me-accpt_rcpt"/>
</dbReference>
<comment type="caution">
    <text evidence="11">The sequence shown here is derived from an EMBL/GenBank/DDBJ whole genome shotgun (WGS) entry which is preliminary data.</text>
</comment>
<dbReference type="PATRIC" id="fig|1632867.3.peg.4639"/>
<dbReference type="GO" id="GO:0007165">
    <property type="term" value="P:signal transduction"/>
    <property type="evidence" value="ECO:0007669"/>
    <property type="project" value="UniProtKB-KW"/>
</dbReference>
<dbReference type="Proteomes" id="UP000033684">
    <property type="component" value="Unassembled WGS sequence"/>
</dbReference>
<evidence type="ECO:0000256" key="7">
    <source>
        <dbReference type="SAM" id="MobiDB-lite"/>
    </source>
</evidence>
<evidence type="ECO:0000256" key="6">
    <source>
        <dbReference type="SAM" id="Coils"/>
    </source>
</evidence>
<dbReference type="FunFam" id="1.10.287.950:FF:000001">
    <property type="entry name" value="Methyl-accepting chemotaxis sensory transducer"/>
    <property type="match status" value="1"/>
</dbReference>
<keyword evidence="6" id="KW-0175">Coiled coil</keyword>
<feature type="transmembrane region" description="Helical" evidence="8">
    <location>
        <begin position="313"/>
        <end position="339"/>
    </location>
</feature>
<comment type="subcellular location">
    <subcellularLocation>
        <location evidence="1">Membrane</location>
    </subcellularLocation>
</comment>
<protein>
    <submittedName>
        <fullName evidence="11">Chemotaxis protein</fullName>
    </submittedName>
</protein>
<keyword evidence="8" id="KW-0812">Transmembrane</keyword>
<name>A0A0F3IKG0_9GAMM</name>
<evidence type="ECO:0000256" key="1">
    <source>
        <dbReference type="ARBA" id="ARBA00004370"/>
    </source>
</evidence>
<evidence type="ECO:0000259" key="10">
    <source>
        <dbReference type="PROSITE" id="PS50885"/>
    </source>
</evidence>
<keyword evidence="3 5" id="KW-0807">Transducer</keyword>
<dbReference type="GO" id="GO:0006935">
    <property type="term" value="P:chemotaxis"/>
    <property type="evidence" value="ECO:0007669"/>
    <property type="project" value="UniProtKB-KW"/>
</dbReference>
<dbReference type="OrthoDB" id="9806704at2"/>
<comment type="similarity">
    <text evidence="4">Belongs to the methyl-accepting chemotaxis (MCP) protein family.</text>
</comment>
<proteinExistence type="inferred from homology"/>
<dbReference type="EMBL" id="LAJX01000053">
    <property type="protein sequence ID" value="KJV07220.1"/>
    <property type="molecule type" value="Genomic_DNA"/>
</dbReference>